<feature type="chain" id="PRO_5006415725" evidence="2">
    <location>
        <begin position="29"/>
        <end position="281"/>
    </location>
</feature>
<dbReference type="PANTHER" id="PTHR30373">
    <property type="entry name" value="UPF0603 PROTEIN YGCG"/>
    <property type="match status" value="1"/>
</dbReference>
<evidence type="ECO:0000313" key="5">
    <source>
        <dbReference type="Proteomes" id="UP000051789"/>
    </source>
</evidence>
<keyword evidence="1" id="KW-1133">Transmembrane helix</keyword>
<gene>
    <name evidence="4" type="ORF">FD19_GL001124</name>
</gene>
<feature type="domain" description="TPM" evidence="3">
    <location>
        <begin position="40"/>
        <end position="166"/>
    </location>
</feature>
<dbReference type="RefSeq" id="WP_056969264.1">
    <property type="nucleotide sequence ID" value="NZ_AYZK01000002.1"/>
</dbReference>
<sequence>MRKLWEAAVATFALFLAVVTFGTTAAHAATLPARPDTDYYDGIGLLDSQTETLVTKQNEYYQTTKARPQVVLAAIKSTGGDDIDSYAPDLFQKWGIGQKGKDNGILILFAKNGGKNNVHIEVGYGMEAYMTDAKSANLLQAHLTDLKSSDPANVNRGLRAVFKGVARVVSKHYGYKTVSANGTQTAVPQEQVHQDSDGTFNLVMKIVFVLLAMIIILGILFGGGHGGSGGSGHGWPWLWLLWLLGMSGNDRNRNVGGWGGPGGFGGGGFGGGSSGGGGASV</sequence>
<dbReference type="Pfam" id="PF04536">
    <property type="entry name" value="TPM_phosphatase"/>
    <property type="match status" value="1"/>
</dbReference>
<evidence type="ECO:0000259" key="3">
    <source>
        <dbReference type="Pfam" id="PF04536"/>
    </source>
</evidence>
<keyword evidence="1" id="KW-0472">Membrane</keyword>
<dbReference type="PATRIC" id="fig|1423810.4.peg.1154"/>
<feature type="signal peptide" evidence="2">
    <location>
        <begin position="1"/>
        <end position="28"/>
    </location>
</feature>
<dbReference type="EMBL" id="AYZK01000002">
    <property type="protein sequence ID" value="KRM87611.1"/>
    <property type="molecule type" value="Genomic_DNA"/>
</dbReference>
<feature type="transmembrane region" description="Helical" evidence="1">
    <location>
        <begin position="202"/>
        <end position="221"/>
    </location>
</feature>
<dbReference type="PANTHER" id="PTHR30373:SF2">
    <property type="entry name" value="UPF0603 PROTEIN YGCG"/>
    <property type="match status" value="1"/>
</dbReference>
<dbReference type="Gene3D" id="3.10.310.50">
    <property type="match status" value="1"/>
</dbReference>
<dbReference type="STRING" id="1423810.FD19_GL001124"/>
<dbReference type="Proteomes" id="UP000051789">
    <property type="component" value="Unassembled WGS sequence"/>
</dbReference>
<proteinExistence type="predicted"/>
<evidence type="ECO:0000313" key="4">
    <source>
        <dbReference type="EMBL" id="KRM87611.1"/>
    </source>
</evidence>
<keyword evidence="2" id="KW-0732">Signal</keyword>
<accession>A0A0R2CGU7</accession>
<keyword evidence="5" id="KW-1185">Reference proteome</keyword>
<keyword evidence="1" id="KW-0812">Transmembrane</keyword>
<comment type="caution">
    <text evidence="4">The sequence shown here is derived from an EMBL/GenBank/DDBJ whole genome shotgun (WGS) entry which is preliminary data.</text>
</comment>
<dbReference type="InterPro" id="IPR007621">
    <property type="entry name" value="TPM_dom"/>
</dbReference>
<evidence type="ECO:0000256" key="1">
    <source>
        <dbReference type="SAM" id="Phobius"/>
    </source>
</evidence>
<name>A0A0R2CGU7_9LACO</name>
<reference evidence="4 5" key="1">
    <citation type="journal article" date="2015" name="Genome Announc.">
        <title>Expanding the biotechnology potential of lactobacilli through comparative genomics of 213 strains and associated genera.</title>
        <authorList>
            <person name="Sun Z."/>
            <person name="Harris H.M."/>
            <person name="McCann A."/>
            <person name="Guo C."/>
            <person name="Argimon S."/>
            <person name="Zhang W."/>
            <person name="Yang X."/>
            <person name="Jeffery I.B."/>
            <person name="Cooney J.C."/>
            <person name="Kagawa T.F."/>
            <person name="Liu W."/>
            <person name="Song Y."/>
            <person name="Salvetti E."/>
            <person name="Wrobel A."/>
            <person name="Rasinkangas P."/>
            <person name="Parkhill J."/>
            <person name="Rea M.C."/>
            <person name="O'Sullivan O."/>
            <person name="Ritari J."/>
            <person name="Douillard F.P."/>
            <person name="Paul Ross R."/>
            <person name="Yang R."/>
            <person name="Briner A.E."/>
            <person name="Felis G.E."/>
            <person name="de Vos W.M."/>
            <person name="Barrangou R."/>
            <person name="Klaenhammer T.R."/>
            <person name="Caufield P.W."/>
            <person name="Cui Y."/>
            <person name="Zhang H."/>
            <person name="O'Toole P.W."/>
        </authorList>
    </citation>
    <scope>NUCLEOTIDE SEQUENCE [LARGE SCALE GENOMIC DNA]</scope>
    <source>
        <strain evidence="4 5">DSM 22698</strain>
    </source>
</reference>
<organism evidence="4 5">
    <name type="scientific">Lacticaseibacillus thailandensis DSM 22698 = JCM 13996</name>
    <dbReference type="NCBI Taxonomy" id="1423810"/>
    <lineage>
        <taxon>Bacteria</taxon>
        <taxon>Bacillati</taxon>
        <taxon>Bacillota</taxon>
        <taxon>Bacilli</taxon>
        <taxon>Lactobacillales</taxon>
        <taxon>Lactobacillaceae</taxon>
        <taxon>Lacticaseibacillus</taxon>
    </lineage>
</organism>
<dbReference type="AlphaFoldDB" id="A0A0R2CGU7"/>
<evidence type="ECO:0000256" key="2">
    <source>
        <dbReference type="SAM" id="SignalP"/>
    </source>
</evidence>
<protein>
    <submittedName>
        <fullName evidence="4">Beta-propeller domain of methanol dehydrogenase</fullName>
    </submittedName>
</protein>